<evidence type="ECO:0000313" key="1">
    <source>
        <dbReference type="EMBL" id="CAD2075145.1"/>
    </source>
</evidence>
<dbReference type="AlphaFoldDB" id="A0A6V7RDN2"/>
<reference evidence="1 2" key="1">
    <citation type="submission" date="2020-07" db="EMBL/GenBank/DDBJ databases">
        <authorList>
            <person name="Criscuolo A."/>
        </authorList>
    </citation>
    <scope>NUCLEOTIDE SEQUENCE [LARGE SCALE GENOMIC DNA]</scope>
    <source>
        <strain evidence="1">CIP111649</strain>
    </source>
</reference>
<dbReference type="Proteomes" id="UP000589351">
    <property type="component" value="Unassembled WGS sequence"/>
</dbReference>
<keyword evidence="2" id="KW-1185">Reference proteome</keyword>
<accession>A0A6V7RDN2</accession>
<dbReference type="RefSeq" id="WP_185125326.1">
    <property type="nucleotide sequence ID" value="NZ_CAJEWD010000006.1"/>
</dbReference>
<proteinExistence type="predicted"/>
<sequence length="169" mass="19962">MQQLYAKVIDQEDYQGIKILNSNNEFVGDIFKATVSGCDDKNTYGFKHANGLEVILGLQLRRFKDLNVAKYTVECQGEHFTLKEKKLRNFMNFQVDGVINDQSYVFKDDKEVTLIMYKNNDLIATMNDRNIYVEEVSDLETGLLVLMYFMYKLYKREDYHLARLLHRSW</sequence>
<name>A0A6V7RDN2_9STAP</name>
<protein>
    <submittedName>
        <fullName evidence="1">Uncharacterized protein</fullName>
    </submittedName>
</protein>
<evidence type="ECO:0000313" key="2">
    <source>
        <dbReference type="Proteomes" id="UP000589351"/>
    </source>
</evidence>
<comment type="caution">
    <text evidence="1">The sequence shown here is derived from an EMBL/GenBank/DDBJ whole genome shotgun (WGS) entry which is preliminary data.</text>
</comment>
<organism evidence="1 2">
    <name type="scientific">Jeotgalicoccus meleagridis</name>
    <dbReference type="NCBI Taxonomy" id="2759181"/>
    <lineage>
        <taxon>Bacteria</taxon>
        <taxon>Bacillati</taxon>
        <taxon>Bacillota</taxon>
        <taxon>Bacilli</taxon>
        <taxon>Bacillales</taxon>
        <taxon>Staphylococcaceae</taxon>
        <taxon>Jeotgalicoccus</taxon>
    </lineage>
</organism>
<dbReference type="EMBL" id="CAJEWD010000006">
    <property type="protein sequence ID" value="CAD2075145.1"/>
    <property type="molecule type" value="Genomic_DNA"/>
</dbReference>
<gene>
    <name evidence="1" type="ORF">JEODO184_00790</name>
</gene>